<dbReference type="Pfam" id="PF00782">
    <property type="entry name" value="DSPc"/>
    <property type="match status" value="1"/>
</dbReference>
<organism evidence="9 10">
    <name type="scientific">Globodera pallida</name>
    <name type="common">Potato cyst nematode worm</name>
    <name type="synonym">Heterodera pallida</name>
    <dbReference type="NCBI Taxonomy" id="36090"/>
    <lineage>
        <taxon>Eukaryota</taxon>
        <taxon>Metazoa</taxon>
        <taxon>Ecdysozoa</taxon>
        <taxon>Nematoda</taxon>
        <taxon>Chromadorea</taxon>
        <taxon>Rhabditida</taxon>
        <taxon>Tylenchina</taxon>
        <taxon>Tylenchomorpha</taxon>
        <taxon>Tylenchoidea</taxon>
        <taxon>Heteroderidae</taxon>
        <taxon>Heteroderinae</taxon>
        <taxon>Globodera</taxon>
    </lineage>
</organism>
<dbReference type="Gene3D" id="3.90.190.10">
    <property type="entry name" value="Protein tyrosine phosphatase superfamily"/>
    <property type="match status" value="1"/>
</dbReference>
<dbReference type="SMART" id="SM00195">
    <property type="entry name" value="DSPc"/>
    <property type="match status" value="1"/>
</dbReference>
<evidence type="ECO:0000256" key="4">
    <source>
        <dbReference type="ARBA" id="ARBA00047761"/>
    </source>
</evidence>
<keyword evidence="3" id="KW-0904">Protein phosphatase</keyword>
<evidence type="ECO:0000259" key="8">
    <source>
        <dbReference type="PROSITE" id="PS50056"/>
    </source>
</evidence>
<evidence type="ECO:0000256" key="5">
    <source>
        <dbReference type="ARBA" id="ARBA00048336"/>
    </source>
</evidence>
<sequence length="241" mass="26781">MNAQLLGENGIRAVVSVHGFSRECQFGPGIATVRLTFSDTSGENVLQHFSAVNSFVHSHRLRQESVLVHCLAGVSRSVCLCLAYLMTVTNLDYPNALDFVGRRHYCAKPNFGFKMQLIKFGQQFVQRERQRLFAEFGHSADQLQELFRNDCIFTNSLFVCGTSTTLDNAFAFDTHQERSPPQTEEGRRPDDGTSGSGSNSTSNPTEAGDGTAQQQMPMPFMDDEFEADDLHRKCTATDSCC</sequence>
<evidence type="ECO:0000313" key="9">
    <source>
        <dbReference type="Proteomes" id="UP000050741"/>
    </source>
</evidence>
<dbReference type="InterPro" id="IPR000387">
    <property type="entry name" value="Tyr_Pase_dom"/>
</dbReference>
<dbReference type="PANTHER" id="PTHR45948:SF2">
    <property type="entry name" value="DUAL SPECIFICITY PROTEIN PHOSPHATASE"/>
    <property type="match status" value="1"/>
</dbReference>
<reference evidence="10" key="3">
    <citation type="submission" date="2016-06" db="UniProtKB">
        <authorList>
            <consortium name="WormBaseParasite"/>
        </authorList>
    </citation>
    <scope>IDENTIFICATION</scope>
</reference>
<dbReference type="AlphaFoldDB" id="A0A183BMI6"/>
<evidence type="ECO:0000256" key="1">
    <source>
        <dbReference type="ARBA" id="ARBA00008601"/>
    </source>
</evidence>
<feature type="region of interest" description="Disordered" evidence="6">
    <location>
        <begin position="172"/>
        <end position="222"/>
    </location>
</feature>
<keyword evidence="2" id="KW-0378">Hydrolase</keyword>
<accession>A0A183BMI6</accession>
<dbReference type="PROSITE" id="PS50056">
    <property type="entry name" value="TYR_PHOSPHATASE_2"/>
    <property type="match status" value="1"/>
</dbReference>
<comment type="catalytic activity">
    <reaction evidence="5">
        <text>O-phospho-L-threonyl-[protein] + H2O = L-threonyl-[protein] + phosphate</text>
        <dbReference type="Rhea" id="RHEA:47004"/>
        <dbReference type="Rhea" id="RHEA-COMP:11060"/>
        <dbReference type="Rhea" id="RHEA-COMP:11605"/>
        <dbReference type="ChEBI" id="CHEBI:15377"/>
        <dbReference type="ChEBI" id="CHEBI:30013"/>
        <dbReference type="ChEBI" id="CHEBI:43474"/>
        <dbReference type="ChEBI" id="CHEBI:61977"/>
        <dbReference type="EC" id="3.1.3.16"/>
    </reaction>
</comment>
<dbReference type="PANTHER" id="PTHR45948">
    <property type="entry name" value="DUAL SPECIFICITY PROTEIN PHOSPHATASE DDB_G0269404-RELATED"/>
    <property type="match status" value="1"/>
</dbReference>
<dbReference type="GO" id="GO:0004722">
    <property type="term" value="F:protein serine/threonine phosphatase activity"/>
    <property type="evidence" value="ECO:0007669"/>
    <property type="project" value="UniProtKB-EC"/>
</dbReference>
<dbReference type="WBParaSite" id="GPLIN_000182100">
    <property type="protein sequence ID" value="GPLIN_000182100"/>
    <property type="gene ID" value="GPLIN_000182100"/>
</dbReference>
<reference evidence="9" key="1">
    <citation type="submission" date="2013-12" db="EMBL/GenBank/DDBJ databases">
        <authorList>
            <person name="Aslett M."/>
        </authorList>
    </citation>
    <scope>NUCLEOTIDE SEQUENCE [LARGE SCALE GENOMIC DNA]</scope>
    <source>
        <strain evidence="9">Lindley</strain>
    </source>
</reference>
<dbReference type="GO" id="GO:0004725">
    <property type="term" value="F:protein tyrosine phosphatase activity"/>
    <property type="evidence" value="ECO:0007669"/>
    <property type="project" value="TreeGrafter"/>
</dbReference>
<evidence type="ECO:0000259" key="7">
    <source>
        <dbReference type="PROSITE" id="PS50054"/>
    </source>
</evidence>
<dbReference type="GO" id="GO:0005829">
    <property type="term" value="C:cytosol"/>
    <property type="evidence" value="ECO:0007669"/>
    <property type="project" value="TreeGrafter"/>
</dbReference>
<feature type="domain" description="Tyrosine specific protein phosphatases" evidence="8">
    <location>
        <begin position="46"/>
        <end position="100"/>
    </location>
</feature>
<dbReference type="PROSITE" id="PS50054">
    <property type="entry name" value="TYR_PHOSPHATASE_DUAL"/>
    <property type="match status" value="1"/>
</dbReference>
<dbReference type="InterPro" id="IPR000340">
    <property type="entry name" value="Dual-sp_phosphatase_cat-dom"/>
</dbReference>
<dbReference type="SUPFAM" id="SSF52799">
    <property type="entry name" value="(Phosphotyrosine protein) phosphatases II"/>
    <property type="match status" value="1"/>
</dbReference>
<dbReference type="InterPro" id="IPR020422">
    <property type="entry name" value="TYR_PHOSPHATASE_DUAL_dom"/>
</dbReference>
<keyword evidence="9" id="KW-1185">Reference proteome</keyword>
<name>A0A183BMI6_GLOPA</name>
<proteinExistence type="inferred from homology"/>
<feature type="compositionally biased region" description="Low complexity" evidence="6">
    <location>
        <begin position="192"/>
        <end position="205"/>
    </location>
</feature>
<feature type="compositionally biased region" description="Basic and acidic residues" evidence="6">
    <location>
        <begin position="174"/>
        <end position="191"/>
    </location>
</feature>
<evidence type="ECO:0000256" key="3">
    <source>
        <dbReference type="ARBA" id="ARBA00022912"/>
    </source>
</evidence>
<comment type="catalytic activity">
    <reaction evidence="4">
        <text>O-phospho-L-seryl-[protein] + H2O = L-seryl-[protein] + phosphate</text>
        <dbReference type="Rhea" id="RHEA:20629"/>
        <dbReference type="Rhea" id="RHEA-COMP:9863"/>
        <dbReference type="Rhea" id="RHEA-COMP:11604"/>
        <dbReference type="ChEBI" id="CHEBI:15377"/>
        <dbReference type="ChEBI" id="CHEBI:29999"/>
        <dbReference type="ChEBI" id="CHEBI:43474"/>
        <dbReference type="ChEBI" id="CHEBI:83421"/>
        <dbReference type="EC" id="3.1.3.16"/>
    </reaction>
</comment>
<comment type="similarity">
    <text evidence="1">Belongs to the protein-tyrosine phosphatase family. Non-receptor class dual specificity subfamily.</text>
</comment>
<reference evidence="9" key="2">
    <citation type="submission" date="2014-05" db="EMBL/GenBank/DDBJ databases">
        <title>The genome and life-stage specific transcriptomes of Globodera pallida elucidate key aspects of plant parasitism by a cyst nematode.</title>
        <authorList>
            <person name="Cotton J.A."/>
            <person name="Lilley C.J."/>
            <person name="Jones L.M."/>
            <person name="Kikuchi T."/>
            <person name="Reid A.J."/>
            <person name="Thorpe P."/>
            <person name="Tsai I.J."/>
            <person name="Beasley H."/>
            <person name="Blok V."/>
            <person name="Cock P.J.A."/>
            <person name="Van den Akker S.E."/>
            <person name="Holroyd N."/>
            <person name="Hunt M."/>
            <person name="Mantelin S."/>
            <person name="Naghra H."/>
            <person name="Pain A."/>
            <person name="Palomares-Rius J.E."/>
            <person name="Zarowiecki M."/>
            <person name="Berriman M."/>
            <person name="Jones J.T."/>
            <person name="Urwin P.E."/>
        </authorList>
    </citation>
    <scope>NUCLEOTIDE SEQUENCE [LARGE SCALE GENOMIC DNA]</scope>
    <source>
        <strain evidence="9">Lindley</strain>
    </source>
</reference>
<evidence type="ECO:0000256" key="2">
    <source>
        <dbReference type="ARBA" id="ARBA00022801"/>
    </source>
</evidence>
<dbReference type="GO" id="GO:0007165">
    <property type="term" value="P:signal transduction"/>
    <property type="evidence" value="ECO:0007669"/>
    <property type="project" value="TreeGrafter"/>
</dbReference>
<feature type="domain" description="Tyrosine-protein phosphatase" evidence="7">
    <location>
        <begin position="1"/>
        <end position="126"/>
    </location>
</feature>
<evidence type="ECO:0000313" key="10">
    <source>
        <dbReference type="WBParaSite" id="GPLIN_000182100"/>
    </source>
</evidence>
<protein>
    <submittedName>
        <fullName evidence="10">Tyrosine-protein phosphatase domain-containing protein</fullName>
    </submittedName>
</protein>
<evidence type="ECO:0000256" key="6">
    <source>
        <dbReference type="SAM" id="MobiDB-lite"/>
    </source>
</evidence>
<dbReference type="InterPro" id="IPR029021">
    <property type="entry name" value="Prot-tyrosine_phosphatase-like"/>
</dbReference>
<dbReference type="Proteomes" id="UP000050741">
    <property type="component" value="Unassembled WGS sequence"/>
</dbReference>